<gene>
    <name evidence="1" type="ORF">PARMNEM_LOCUS10271</name>
</gene>
<evidence type="ECO:0000313" key="2">
    <source>
        <dbReference type="Proteomes" id="UP001314205"/>
    </source>
</evidence>
<reference evidence="1 2" key="1">
    <citation type="submission" date="2023-11" db="EMBL/GenBank/DDBJ databases">
        <authorList>
            <person name="Hedman E."/>
            <person name="Englund M."/>
            <person name="Stromberg M."/>
            <person name="Nyberg Akerstrom W."/>
            <person name="Nylinder S."/>
            <person name="Jareborg N."/>
            <person name="Kallberg Y."/>
            <person name="Kronander E."/>
        </authorList>
    </citation>
    <scope>NUCLEOTIDE SEQUENCE [LARGE SCALE GENOMIC DNA]</scope>
</reference>
<dbReference type="InterPro" id="IPR043504">
    <property type="entry name" value="Peptidase_S1_PA_chymotrypsin"/>
</dbReference>
<comment type="caution">
    <text evidence="1">The sequence shown here is derived from an EMBL/GenBank/DDBJ whole genome shotgun (WGS) entry which is preliminary data.</text>
</comment>
<proteinExistence type="predicted"/>
<dbReference type="Proteomes" id="UP001314205">
    <property type="component" value="Unassembled WGS sequence"/>
</dbReference>
<accession>A0AAV1L378</accession>
<protein>
    <recommendedName>
        <fullName evidence="3">Peptidase S1 domain-containing protein</fullName>
    </recommendedName>
</protein>
<name>A0AAV1L378_9NEOP</name>
<dbReference type="AlphaFoldDB" id="A0AAV1L378"/>
<sequence length="301" mass="34911">MFAILCIDLRPICPPPDKINKPEFYAISLSKDCMDSKINLYKMTHVDTKECKQFYRRSGLDVKSIWPKYTVCAKALRGGECLWQSGVFLVLKQDNKWMLAGFGVHGPGCELPSRFLDYGMYHQWVLTVLERIGKPAITRLAPNILIMRRRLTSVQRFGPCDAEETRAEIFTDHTAILPFSPKARIAYYNFTILASYEYSCIVFRCNQNTKAQPKIRLRRLCLASRPACYQFSTLQIDFELEIGYFDNVEYHVNVYGEELKFLDMKRMLLDSNKYLVRPGIPESYNIDVNHGGYFQKEGWLG</sequence>
<dbReference type="Gene3D" id="2.40.10.10">
    <property type="entry name" value="Trypsin-like serine proteases"/>
    <property type="match status" value="1"/>
</dbReference>
<keyword evidence="2" id="KW-1185">Reference proteome</keyword>
<evidence type="ECO:0008006" key="3">
    <source>
        <dbReference type="Google" id="ProtNLM"/>
    </source>
</evidence>
<dbReference type="InterPro" id="IPR009003">
    <property type="entry name" value="Peptidase_S1_PA"/>
</dbReference>
<organism evidence="1 2">
    <name type="scientific">Parnassius mnemosyne</name>
    <name type="common">clouded apollo</name>
    <dbReference type="NCBI Taxonomy" id="213953"/>
    <lineage>
        <taxon>Eukaryota</taxon>
        <taxon>Metazoa</taxon>
        <taxon>Ecdysozoa</taxon>
        <taxon>Arthropoda</taxon>
        <taxon>Hexapoda</taxon>
        <taxon>Insecta</taxon>
        <taxon>Pterygota</taxon>
        <taxon>Neoptera</taxon>
        <taxon>Endopterygota</taxon>
        <taxon>Lepidoptera</taxon>
        <taxon>Glossata</taxon>
        <taxon>Ditrysia</taxon>
        <taxon>Papilionoidea</taxon>
        <taxon>Papilionidae</taxon>
        <taxon>Parnassiinae</taxon>
        <taxon>Parnassini</taxon>
        <taxon>Parnassius</taxon>
        <taxon>Driopa</taxon>
    </lineage>
</organism>
<dbReference type="SUPFAM" id="SSF50494">
    <property type="entry name" value="Trypsin-like serine proteases"/>
    <property type="match status" value="1"/>
</dbReference>
<evidence type="ECO:0000313" key="1">
    <source>
        <dbReference type="EMBL" id="CAK1589826.1"/>
    </source>
</evidence>
<dbReference type="EMBL" id="CAVLGL010000084">
    <property type="protein sequence ID" value="CAK1589826.1"/>
    <property type="molecule type" value="Genomic_DNA"/>
</dbReference>